<dbReference type="Proteomes" id="UP001644719">
    <property type="component" value="Unassembled WGS sequence"/>
</dbReference>
<keyword evidence="2" id="KW-1185">Reference proteome</keyword>
<proteinExistence type="predicted"/>
<evidence type="ECO:0000313" key="2">
    <source>
        <dbReference type="Proteomes" id="UP001644719"/>
    </source>
</evidence>
<name>A0ABX2H4B4_9FIRM</name>
<comment type="caution">
    <text evidence="1">The sequence shown here is derived from an EMBL/GenBank/DDBJ whole genome shotgun (WGS) entry which is preliminary data.</text>
</comment>
<protein>
    <recommendedName>
        <fullName evidence="3">ImmA/IrrE family metallo-endopeptidase</fullName>
    </recommendedName>
</protein>
<accession>A0ABX2H4B4</accession>
<organism evidence="1 2">
    <name type="scientific">Blautia faecis</name>
    <dbReference type="NCBI Taxonomy" id="871665"/>
    <lineage>
        <taxon>Bacteria</taxon>
        <taxon>Bacillati</taxon>
        <taxon>Bacillota</taxon>
        <taxon>Clostridia</taxon>
        <taxon>Lachnospirales</taxon>
        <taxon>Lachnospiraceae</taxon>
        <taxon>Blautia</taxon>
    </lineage>
</organism>
<reference evidence="1 2" key="1">
    <citation type="journal article" date="2020" name="Cell Host Microbe">
        <title>Functional and Genomic Variation between Human-Derived Isolates of Lachnospiraceae Reveals Inter- and Intra-Species Diversity.</title>
        <authorList>
            <person name="Sorbara M.T."/>
            <person name="Littmann E.R."/>
            <person name="Fontana E."/>
            <person name="Moody T.U."/>
            <person name="Kohout C.E."/>
            <person name="Gjonbalaj M."/>
            <person name="Eaton V."/>
            <person name="Seok R."/>
            <person name="Leiner I.M."/>
            <person name="Pamer E.G."/>
        </authorList>
    </citation>
    <scope>NUCLEOTIDE SEQUENCE [LARGE SCALE GENOMIC DNA]</scope>
    <source>
        <strain evidence="1 2">MSK.17.74</strain>
    </source>
</reference>
<evidence type="ECO:0008006" key="3">
    <source>
        <dbReference type="Google" id="ProtNLM"/>
    </source>
</evidence>
<dbReference type="RefSeq" id="WP_173769284.1">
    <property type="nucleotide sequence ID" value="NZ_JAAITS010000004.1"/>
</dbReference>
<gene>
    <name evidence="1" type="ORF">G5B17_02335</name>
</gene>
<sequence length="217" mass="25411">MNEIVIGGTFNYEISNKAYEIIELVKSHTDFKIDFDYTDEETPYCQKIENKYVIHIRKDTDDIEDVILHELMHVVQSENGMTKTEIPNDISDRDYELLSDLVNILLDYDANQQLSYKYNYNIASSHLQFNEWYPLIRKVKEIPEKDIKSIAVALFGIMILDSKNNCEKILLYTDKCTLEIRKIVYHLNDCFKLYDVGNNVSSCKTIYEASVKFLGIF</sequence>
<dbReference type="EMBL" id="JAAITS010000004">
    <property type="protein sequence ID" value="NSG84297.1"/>
    <property type="molecule type" value="Genomic_DNA"/>
</dbReference>
<evidence type="ECO:0000313" key="1">
    <source>
        <dbReference type="EMBL" id="NSG84297.1"/>
    </source>
</evidence>